<evidence type="ECO:0000313" key="2">
    <source>
        <dbReference type="Proteomes" id="UP000499080"/>
    </source>
</evidence>
<keyword evidence="2" id="KW-1185">Reference proteome</keyword>
<gene>
    <name evidence="1" type="ORF">AVEN_259033_1</name>
</gene>
<evidence type="ECO:0000313" key="1">
    <source>
        <dbReference type="EMBL" id="GBO08616.1"/>
    </source>
</evidence>
<organism evidence="1 2">
    <name type="scientific">Araneus ventricosus</name>
    <name type="common">Orbweaver spider</name>
    <name type="synonym">Epeira ventricosa</name>
    <dbReference type="NCBI Taxonomy" id="182803"/>
    <lineage>
        <taxon>Eukaryota</taxon>
        <taxon>Metazoa</taxon>
        <taxon>Ecdysozoa</taxon>
        <taxon>Arthropoda</taxon>
        <taxon>Chelicerata</taxon>
        <taxon>Arachnida</taxon>
        <taxon>Araneae</taxon>
        <taxon>Araneomorphae</taxon>
        <taxon>Entelegynae</taxon>
        <taxon>Araneoidea</taxon>
        <taxon>Araneidae</taxon>
        <taxon>Araneus</taxon>
    </lineage>
</organism>
<accession>A0A4Y2UAF6</accession>
<reference evidence="1 2" key="1">
    <citation type="journal article" date="2019" name="Sci. Rep.">
        <title>Orb-weaving spider Araneus ventricosus genome elucidates the spidroin gene catalogue.</title>
        <authorList>
            <person name="Kono N."/>
            <person name="Nakamura H."/>
            <person name="Ohtoshi R."/>
            <person name="Moran D.A.P."/>
            <person name="Shinohara A."/>
            <person name="Yoshida Y."/>
            <person name="Fujiwara M."/>
            <person name="Mori M."/>
            <person name="Tomita M."/>
            <person name="Arakawa K."/>
        </authorList>
    </citation>
    <scope>NUCLEOTIDE SEQUENCE [LARGE SCALE GENOMIC DNA]</scope>
</reference>
<proteinExistence type="predicted"/>
<dbReference type="Proteomes" id="UP000499080">
    <property type="component" value="Unassembled WGS sequence"/>
</dbReference>
<name>A0A4Y2UAF6_ARAVE</name>
<protein>
    <submittedName>
        <fullName evidence="1">Uncharacterized protein</fullName>
    </submittedName>
</protein>
<comment type="caution">
    <text evidence="1">The sequence shown here is derived from an EMBL/GenBank/DDBJ whole genome shotgun (WGS) entry which is preliminary data.</text>
</comment>
<sequence>MVITFTSFLPRLSTKHFKAAIKQSEEKSPNISRCTALTVKHTNMQAYVFMGLIPRTFRGFTWKGSLKSTPTLENDLLKFIYIRRQKISHQLLRESSEDGHTAHTSSLIAIRAHRNQ</sequence>
<dbReference type="EMBL" id="BGPR01034300">
    <property type="protein sequence ID" value="GBO08616.1"/>
    <property type="molecule type" value="Genomic_DNA"/>
</dbReference>
<dbReference type="AlphaFoldDB" id="A0A4Y2UAF6"/>